<feature type="chain" id="PRO_5039566015" evidence="1">
    <location>
        <begin position="20"/>
        <end position="140"/>
    </location>
</feature>
<evidence type="ECO:0000313" key="2">
    <source>
        <dbReference type="EMBL" id="SFL87354.1"/>
    </source>
</evidence>
<dbReference type="Proteomes" id="UP000199006">
    <property type="component" value="Unassembled WGS sequence"/>
</dbReference>
<sequence>MYKSKLVFLLVLLSLAVLAQPVLAHTPILYVEDYHDGTIYVQGGFSDGSSASGTDIYLLENKEFTGDTAARDQYLAMIGEEVPAGDPATFEEKLVIYKTQLDDFSEAIIAKPAADYQVVFYAGPGHEVVEDGPVLTDSEK</sequence>
<accession>A0A1I4L8N2</accession>
<keyword evidence="1" id="KW-0732">Signal</keyword>
<dbReference type="STRING" id="29563.SAMN02983006_02255"/>
<keyword evidence="3" id="KW-1185">Reference proteome</keyword>
<name>A0A1I4L8N2_9FIRM</name>
<feature type="signal peptide" evidence="1">
    <location>
        <begin position="1"/>
        <end position="19"/>
    </location>
</feature>
<reference evidence="2 3" key="1">
    <citation type="submission" date="2016-10" db="EMBL/GenBank/DDBJ databases">
        <authorList>
            <person name="de Groot N.N."/>
        </authorList>
    </citation>
    <scope>NUCLEOTIDE SEQUENCE [LARGE SCALE GENOMIC DNA]</scope>
    <source>
        <strain evidence="2 3">ATCC 51327</strain>
    </source>
</reference>
<evidence type="ECO:0000256" key="1">
    <source>
        <dbReference type="SAM" id="SignalP"/>
    </source>
</evidence>
<dbReference type="EMBL" id="FOTI01000038">
    <property type="protein sequence ID" value="SFL87354.1"/>
    <property type="molecule type" value="Genomic_DNA"/>
</dbReference>
<evidence type="ECO:0000313" key="3">
    <source>
        <dbReference type="Proteomes" id="UP000199006"/>
    </source>
</evidence>
<dbReference type="OrthoDB" id="363007at2"/>
<dbReference type="RefSeq" id="WP_089862289.1">
    <property type="nucleotide sequence ID" value="NZ_FOTI01000038.1"/>
</dbReference>
<gene>
    <name evidence="2" type="ORF">SAMN02983006_02255</name>
</gene>
<dbReference type="AlphaFoldDB" id="A0A1I4L8N2"/>
<proteinExistence type="predicted"/>
<organism evidence="2 3">
    <name type="scientific">Halanaerobium salsuginis</name>
    <dbReference type="NCBI Taxonomy" id="29563"/>
    <lineage>
        <taxon>Bacteria</taxon>
        <taxon>Bacillati</taxon>
        <taxon>Bacillota</taxon>
        <taxon>Clostridia</taxon>
        <taxon>Halanaerobiales</taxon>
        <taxon>Halanaerobiaceae</taxon>
        <taxon>Halanaerobium</taxon>
    </lineage>
</organism>
<protein>
    <submittedName>
        <fullName evidence="2">Uncharacterized protein</fullName>
    </submittedName>
</protein>